<evidence type="ECO:0000256" key="1">
    <source>
        <dbReference type="SAM" id="SignalP"/>
    </source>
</evidence>
<organism evidence="2 3">
    <name type="scientific">Algoriphagus sediminis</name>
    <dbReference type="NCBI Taxonomy" id="3057113"/>
    <lineage>
        <taxon>Bacteria</taxon>
        <taxon>Pseudomonadati</taxon>
        <taxon>Bacteroidota</taxon>
        <taxon>Cytophagia</taxon>
        <taxon>Cytophagales</taxon>
        <taxon>Cyclobacteriaceae</taxon>
        <taxon>Algoriphagus</taxon>
    </lineage>
</organism>
<dbReference type="Proteomes" id="UP001171916">
    <property type="component" value="Unassembled WGS sequence"/>
</dbReference>
<evidence type="ECO:0000313" key="2">
    <source>
        <dbReference type="EMBL" id="MDN3204642.1"/>
    </source>
</evidence>
<keyword evidence="1" id="KW-0732">Signal</keyword>
<gene>
    <name evidence="2" type="ORF">QVH07_10810</name>
</gene>
<keyword evidence="3" id="KW-1185">Reference proteome</keyword>
<accession>A0ABT7YDS3</accession>
<sequence length="413" mass="47885">MKEKRPAKLLKTLLLAFFLFPVFQAFAQNKFYGRVVEAKSKTPVPYVTIYLNNTTFGAVANLEGEFEIDVPDGNYEVIVRLLGYETLTFFINTNQLAPQGYRVELLESEQELEEIQVEEERDPSWYRNLKTFKNNFLGSSINSRKTEILNEESLILNAESSPGELVVSSTEVLKIVNENLGYQIDYILKQFSLSRKEGRVVYGGNALFRNDESLNNRKLKRVIKNRDRAYYGSIQHLMQALYFGKAIEQGYIFKEIRRIPNPERPSQELIDEAKKIYSASENQEVKDSLRINFLNKEKLPEFARQLIDTEISPDSFIRRTDDGRVFLEIKDLIQVSYLKENEEINYVGSANAKNVSFQKSIIDQLNSDFEIFPNGTYSDTFGLLFEGYMAWEKVGDLMPLDYLPENIPWRAEY</sequence>
<evidence type="ECO:0000313" key="3">
    <source>
        <dbReference type="Proteomes" id="UP001171916"/>
    </source>
</evidence>
<dbReference type="InterPro" id="IPR008969">
    <property type="entry name" value="CarboxyPept-like_regulatory"/>
</dbReference>
<feature type="chain" id="PRO_5047295938" evidence="1">
    <location>
        <begin position="28"/>
        <end position="413"/>
    </location>
</feature>
<feature type="signal peptide" evidence="1">
    <location>
        <begin position="1"/>
        <end position="27"/>
    </location>
</feature>
<protein>
    <submittedName>
        <fullName evidence="2">Carboxypeptidase-like regulatory domain-containing protein</fullName>
    </submittedName>
</protein>
<name>A0ABT7YDS3_9BACT</name>
<comment type="caution">
    <text evidence="2">The sequence shown here is derived from an EMBL/GenBank/DDBJ whole genome shotgun (WGS) entry which is preliminary data.</text>
</comment>
<dbReference type="EMBL" id="JAUEPH010000004">
    <property type="protein sequence ID" value="MDN3204642.1"/>
    <property type="molecule type" value="Genomic_DNA"/>
</dbReference>
<proteinExistence type="predicted"/>
<dbReference type="SUPFAM" id="SSF49464">
    <property type="entry name" value="Carboxypeptidase regulatory domain-like"/>
    <property type="match status" value="1"/>
</dbReference>
<reference evidence="2" key="1">
    <citation type="submission" date="2023-06" db="EMBL/GenBank/DDBJ databases">
        <title>Robiginitalea aurantiacus sp. nov. and Algoriphagus sediminis sp. nov., isolated from coastal sediment.</title>
        <authorList>
            <person name="Zhou Z.Y."/>
            <person name="An J."/>
            <person name="Jia Y.W."/>
            <person name="Du Z.J."/>
        </authorList>
    </citation>
    <scope>NUCLEOTIDE SEQUENCE</scope>
    <source>
        <strain evidence="2">C2-7</strain>
    </source>
</reference>
<dbReference type="Gene3D" id="2.60.40.1120">
    <property type="entry name" value="Carboxypeptidase-like, regulatory domain"/>
    <property type="match status" value="1"/>
</dbReference>
<dbReference type="Pfam" id="PF13715">
    <property type="entry name" value="CarbopepD_reg_2"/>
    <property type="match status" value="1"/>
</dbReference>
<dbReference type="RefSeq" id="WP_290000306.1">
    <property type="nucleotide sequence ID" value="NZ_JAUEPH010000004.1"/>
</dbReference>